<dbReference type="Proteomes" id="UP000326570">
    <property type="component" value="Unassembled WGS sequence"/>
</dbReference>
<keyword evidence="22" id="KW-1185">Reference proteome</keyword>
<dbReference type="SMART" id="SM00065">
    <property type="entry name" value="GAF"/>
    <property type="match status" value="1"/>
</dbReference>
<dbReference type="InterPro" id="IPR000700">
    <property type="entry name" value="PAS-assoc_C"/>
</dbReference>
<feature type="domain" description="PAS" evidence="18">
    <location>
        <begin position="679"/>
        <end position="749"/>
    </location>
</feature>
<dbReference type="InterPro" id="IPR000014">
    <property type="entry name" value="PAS"/>
</dbReference>
<evidence type="ECO:0000313" key="22">
    <source>
        <dbReference type="Proteomes" id="UP000326570"/>
    </source>
</evidence>
<dbReference type="Pfam" id="PF02518">
    <property type="entry name" value="HATPase_c"/>
    <property type="match status" value="1"/>
</dbReference>
<evidence type="ECO:0000256" key="13">
    <source>
        <dbReference type="ARBA" id="ARBA00023136"/>
    </source>
</evidence>
<evidence type="ECO:0000256" key="12">
    <source>
        <dbReference type="ARBA" id="ARBA00023012"/>
    </source>
</evidence>
<keyword evidence="10" id="KW-0067">ATP-binding</keyword>
<evidence type="ECO:0000256" key="5">
    <source>
        <dbReference type="ARBA" id="ARBA00022553"/>
    </source>
</evidence>
<dbReference type="InterPro" id="IPR011006">
    <property type="entry name" value="CheY-like_superfamily"/>
</dbReference>
<dbReference type="SUPFAM" id="SSF55785">
    <property type="entry name" value="PYP-like sensor domain (PAS domain)"/>
    <property type="match status" value="6"/>
</dbReference>
<evidence type="ECO:0000259" key="18">
    <source>
        <dbReference type="PROSITE" id="PS50112"/>
    </source>
</evidence>
<dbReference type="EC" id="2.7.13.3" evidence="3"/>
<dbReference type="RefSeq" id="WP_150904119.1">
    <property type="nucleotide sequence ID" value="NZ_VTWT01000006.1"/>
</dbReference>
<evidence type="ECO:0000256" key="6">
    <source>
        <dbReference type="ARBA" id="ARBA00022679"/>
    </source>
</evidence>
<dbReference type="InterPro" id="IPR036641">
    <property type="entry name" value="HPT_dom_sf"/>
</dbReference>
<dbReference type="GO" id="GO:0005524">
    <property type="term" value="F:ATP binding"/>
    <property type="evidence" value="ECO:0007669"/>
    <property type="project" value="UniProtKB-KW"/>
</dbReference>
<dbReference type="SMART" id="SM00086">
    <property type="entry name" value="PAC"/>
    <property type="match status" value="5"/>
</dbReference>
<keyword evidence="8" id="KW-0547">Nucleotide-binding</keyword>
<evidence type="ECO:0000256" key="8">
    <source>
        <dbReference type="ARBA" id="ARBA00022741"/>
    </source>
</evidence>
<evidence type="ECO:0000259" key="16">
    <source>
        <dbReference type="PROSITE" id="PS50109"/>
    </source>
</evidence>
<evidence type="ECO:0000259" key="17">
    <source>
        <dbReference type="PROSITE" id="PS50110"/>
    </source>
</evidence>
<dbReference type="SUPFAM" id="SSF47384">
    <property type="entry name" value="Homodimeric domain of signal transducing histidine kinase"/>
    <property type="match status" value="1"/>
</dbReference>
<dbReference type="Pfam" id="PF00989">
    <property type="entry name" value="PAS"/>
    <property type="match status" value="1"/>
</dbReference>
<dbReference type="PRINTS" id="PR00344">
    <property type="entry name" value="BCTRLSENSOR"/>
</dbReference>
<dbReference type="InterPro" id="IPR013767">
    <property type="entry name" value="PAS_fold"/>
</dbReference>
<dbReference type="SMART" id="SM00091">
    <property type="entry name" value="PAS"/>
    <property type="match status" value="7"/>
</dbReference>
<dbReference type="Gene3D" id="3.30.565.10">
    <property type="entry name" value="Histidine kinase-like ATPase, C-terminal domain"/>
    <property type="match status" value="1"/>
</dbReference>
<dbReference type="EMBL" id="VTWT01000006">
    <property type="protein sequence ID" value="KAA9332706.1"/>
    <property type="molecule type" value="Genomic_DNA"/>
</dbReference>
<dbReference type="PROSITE" id="PS50110">
    <property type="entry name" value="RESPONSE_REGULATORY"/>
    <property type="match status" value="1"/>
</dbReference>
<feature type="domain" description="PAC" evidence="19">
    <location>
        <begin position="1046"/>
        <end position="1098"/>
    </location>
</feature>
<feature type="domain" description="PAS" evidence="18">
    <location>
        <begin position="416"/>
        <end position="491"/>
    </location>
</feature>
<feature type="domain" description="PAS" evidence="18">
    <location>
        <begin position="1099"/>
        <end position="1170"/>
    </location>
</feature>
<dbReference type="SMART" id="SM00448">
    <property type="entry name" value="REC"/>
    <property type="match status" value="1"/>
</dbReference>
<dbReference type="SMART" id="SM00388">
    <property type="entry name" value="HisKA"/>
    <property type="match status" value="1"/>
</dbReference>
<comment type="subcellular location">
    <subcellularLocation>
        <location evidence="2">Cell membrane</location>
        <topology evidence="2">Multi-pass membrane protein</topology>
    </subcellularLocation>
</comment>
<dbReference type="SMART" id="SM00073">
    <property type="entry name" value="HPT"/>
    <property type="match status" value="1"/>
</dbReference>
<dbReference type="Gene3D" id="3.30.450.20">
    <property type="entry name" value="PAS domain"/>
    <property type="match status" value="6"/>
</dbReference>
<feature type="modified residue" description="4-aspartylphosphate" evidence="15">
    <location>
        <position position="1540"/>
    </location>
</feature>
<sequence length="1738" mass="197749">MNHALLSDTQVAQKLIQTVKPFQSPEKMLVICNQDGLILAAGPGAIAYFELPEKYAGQSRLCDYLSEDFQEALRTTQGTITGSTTFSGRNNTVLSYFVKPVQFENRDFLALQLCDSLEHAAALTTTPSNADPYHVLFENTDLAICILSRRGELLELNRAALALADRERNEIIGKPLSKILDLNSYELSFLLKNLSQALNGKPQKFGWWLRNRDGELVSVEVILKAGMFGDRQVIICSLANLFEKADTEKNILFRNHHLEFVNYLLANLAVFKNTEEILRFTVEQLIERTDVIGGGTYYFSEEKEALELCSSCGLFTELLSPFEEIPLEKELIEELTTNHRKQGIKKITRKLRELLPGRALILMPVCTDSEFVALNLLFIRNFQKITPSFIALIDSIGHGIGTYVSKLVLHEELSASKSKYEALFESSYDGIFLLYNNVIVDCNDTTMQLFGYQKSELLGKKLEELSPELQPDGRSSKEKASRIIKETLETGSSQSFEWKVKPKQGTLIDTEISVSRISLEGHFYIQANVRDITERKLAQAALRREEVMRESMQQFRIFLEKVNLSYISINTKGNLVAVNDYFLTYTGYTREEIIGRNYFDLFLPESEKELRKQNFARSIQEKSLDQYFERELVTKSGLVKVLKWHSVFEKDNEGNITGLTSVGKDVTDRKAAIDALKDNRSRLQDLFDNAHDLIQNTSVDNKFIFVNRAWKEKLGYNDFDIEKLTLNDIVHPYYKAKLIYQLRNLYKGEDVNKIETVFLTKSGKPVHLIGSLSCSWQEGKPVATRAILHDITDRIKAERLQKVYYSIANLAISSKDLTSLYGAIHRELSKIIETNNIYIALCNEDKSELNFVYLVDQYISNAQSIITQPFAKGISEFIIRSGRPLFLLKEDFEQLIAEGKVEPHGQIPEVMLCSPLSIEDRIIGVISVQDYKKRDAYIHTDIEILHFISNQVALAIERKRNEEQINKQNARLKAIFESGSHMMWSVNRQCEITSYNQNFYHSFFNQPADQALPTGKLSLATLPSFYQKDLQEWEDRYVKVFEGKNQHFELNITGTDGNDYWREIYLNPIYLQDGTFEEVSGIALDITEKKLSQLALATSEEKFRSIFESFQDLYYRTDPEGFIILMSPSVQEMLGYTPQEVVGMHSLQLYVDAGERQALIDTVKKAGKVRNFEVALKTKRGKVRKVLINARSLKDEQGNPLGMEGVCRDVTEIKQIEAELIRAKEVAENSLQAKTLFLANMSHELRTPMNGIIGMIDLLHQTIITEEQAEYVDTLRKSSDALLAILNDILDLSKIQAGKLVMNEQGIDLFYTLDKIYSLFYNRASQKSLDFTLTIDPDTPRFIVTDETRFLQILSNLTSNAIKFTNSGEVNIYVKKKRELKNGAFQLEVKVQDSGIGITEENKKLLFTNFTQLDDTSTKSFGGTGLGLAISKQLSELLRGEIGVNSVYGEGSTFWFNITTREAENVEEILNNLQAFKETFTGTEHFHHEPYVLLVDDNQINQKVALKLLGKLGCRCEVASNGYEAIDLATSRNYDIIFMDIQMPEMDGVQATTEIKAILQEKCPPIVAMTAYSMKDDAEKFMNQGLDDYVSKPVKTTDLYNVIRKWLGEEAGLNQQENMPESKPEEQLDVHVLIQLKELGGADFAEQLYTDFETEAGELLTDAKKEVDAKHYKEILSTLHQIKGTASTLGLNPMAQTAKQLEHDIKTGELETVPAGFEKLLQQYRQFTQTYKHFITLN</sequence>
<evidence type="ECO:0000256" key="10">
    <source>
        <dbReference type="ARBA" id="ARBA00022840"/>
    </source>
</evidence>
<evidence type="ECO:0000256" key="11">
    <source>
        <dbReference type="ARBA" id="ARBA00022989"/>
    </source>
</evidence>
<dbReference type="InterPro" id="IPR035965">
    <property type="entry name" value="PAS-like_dom_sf"/>
</dbReference>
<dbReference type="InterPro" id="IPR001789">
    <property type="entry name" value="Sig_transdc_resp-reg_receiver"/>
</dbReference>
<evidence type="ECO:0000256" key="14">
    <source>
        <dbReference type="PROSITE-ProRule" id="PRU00110"/>
    </source>
</evidence>
<dbReference type="GO" id="GO:0005886">
    <property type="term" value="C:plasma membrane"/>
    <property type="evidence" value="ECO:0007669"/>
    <property type="project" value="UniProtKB-SubCell"/>
</dbReference>
<dbReference type="PANTHER" id="PTHR45339:SF1">
    <property type="entry name" value="HYBRID SIGNAL TRANSDUCTION HISTIDINE KINASE J"/>
    <property type="match status" value="1"/>
</dbReference>
<dbReference type="SUPFAM" id="SSF52172">
    <property type="entry name" value="CheY-like"/>
    <property type="match status" value="1"/>
</dbReference>
<evidence type="ECO:0000256" key="1">
    <source>
        <dbReference type="ARBA" id="ARBA00000085"/>
    </source>
</evidence>
<dbReference type="InterPro" id="IPR003661">
    <property type="entry name" value="HisK_dim/P_dom"/>
</dbReference>
<feature type="domain" description="Response regulatory" evidence="17">
    <location>
        <begin position="1491"/>
        <end position="1607"/>
    </location>
</feature>
<dbReference type="SUPFAM" id="SSF55781">
    <property type="entry name" value="GAF domain-like"/>
    <property type="match status" value="1"/>
</dbReference>
<dbReference type="PANTHER" id="PTHR45339">
    <property type="entry name" value="HYBRID SIGNAL TRANSDUCTION HISTIDINE KINASE J"/>
    <property type="match status" value="1"/>
</dbReference>
<dbReference type="InterPro" id="IPR036890">
    <property type="entry name" value="HATPase_C_sf"/>
</dbReference>
<organism evidence="21 22">
    <name type="scientific">Adhaeribacter soli</name>
    <dbReference type="NCBI Taxonomy" id="2607655"/>
    <lineage>
        <taxon>Bacteria</taxon>
        <taxon>Pseudomonadati</taxon>
        <taxon>Bacteroidota</taxon>
        <taxon>Cytophagia</taxon>
        <taxon>Cytophagales</taxon>
        <taxon>Hymenobacteraceae</taxon>
        <taxon>Adhaeribacter</taxon>
    </lineage>
</organism>
<dbReference type="SMART" id="SM00387">
    <property type="entry name" value="HATPase_c"/>
    <property type="match status" value="1"/>
</dbReference>
<dbReference type="CDD" id="cd00082">
    <property type="entry name" value="HisKA"/>
    <property type="match status" value="1"/>
</dbReference>
<dbReference type="InterPro" id="IPR004358">
    <property type="entry name" value="Sig_transdc_His_kin-like_C"/>
</dbReference>
<keyword evidence="13" id="KW-0472">Membrane</keyword>
<dbReference type="NCBIfam" id="TIGR00229">
    <property type="entry name" value="sensory_box"/>
    <property type="match status" value="5"/>
</dbReference>
<dbReference type="PROSITE" id="PS50894">
    <property type="entry name" value="HPT"/>
    <property type="match status" value="1"/>
</dbReference>
<dbReference type="InterPro" id="IPR029016">
    <property type="entry name" value="GAF-like_dom_sf"/>
</dbReference>
<keyword evidence="11" id="KW-1133">Transmembrane helix</keyword>
<proteinExistence type="predicted"/>
<dbReference type="Gene3D" id="1.20.120.160">
    <property type="entry name" value="HPT domain"/>
    <property type="match status" value="1"/>
</dbReference>
<dbReference type="CDD" id="cd16922">
    <property type="entry name" value="HATPase_EvgS-ArcB-TorS-like"/>
    <property type="match status" value="1"/>
</dbReference>
<keyword evidence="12" id="KW-0902">Two-component regulatory system</keyword>
<dbReference type="CDD" id="cd00130">
    <property type="entry name" value="PAS"/>
    <property type="match status" value="5"/>
</dbReference>
<feature type="domain" description="PAS" evidence="18">
    <location>
        <begin position="551"/>
        <end position="622"/>
    </location>
</feature>
<dbReference type="CDD" id="cd17546">
    <property type="entry name" value="REC_hyHK_CKI1_RcsC-like"/>
    <property type="match status" value="1"/>
</dbReference>
<dbReference type="FunFam" id="1.10.287.130:FF:000004">
    <property type="entry name" value="Ethylene receptor 1"/>
    <property type="match status" value="1"/>
</dbReference>
<dbReference type="Pfam" id="PF13185">
    <property type="entry name" value="GAF_2"/>
    <property type="match status" value="1"/>
</dbReference>
<protein>
    <recommendedName>
        <fullName evidence="3">histidine kinase</fullName>
        <ecNumber evidence="3">2.7.13.3</ecNumber>
    </recommendedName>
</protein>
<dbReference type="GO" id="GO:0006355">
    <property type="term" value="P:regulation of DNA-templated transcription"/>
    <property type="evidence" value="ECO:0007669"/>
    <property type="project" value="InterPro"/>
</dbReference>
<evidence type="ECO:0000259" key="20">
    <source>
        <dbReference type="PROSITE" id="PS50894"/>
    </source>
</evidence>
<dbReference type="Pfam" id="PF00072">
    <property type="entry name" value="Response_reg"/>
    <property type="match status" value="1"/>
</dbReference>
<feature type="domain" description="PAC" evidence="19">
    <location>
        <begin position="626"/>
        <end position="678"/>
    </location>
</feature>
<dbReference type="Pfam" id="PF13426">
    <property type="entry name" value="PAS_9"/>
    <property type="match status" value="5"/>
</dbReference>
<dbReference type="InterPro" id="IPR008207">
    <property type="entry name" value="Sig_transdc_His_kin_Hpt_dom"/>
</dbReference>
<dbReference type="Gene3D" id="3.30.450.40">
    <property type="match status" value="1"/>
</dbReference>
<dbReference type="PROSITE" id="PS50109">
    <property type="entry name" value="HIS_KIN"/>
    <property type="match status" value="1"/>
</dbReference>
<keyword evidence="6" id="KW-0808">Transferase</keyword>
<dbReference type="InterPro" id="IPR036097">
    <property type="entry name" value="HisK_dim/P_sf"/>
</dbReference>
<dbReference type="GO" id="GO:0000155">
    <property type="term" value="F:phosphorelay sensor kinase activity"/>
    <property type="evidence" value="ECO:0007669"/>
    <property type="project" value="InterPro"/>
</dbReference>
<evidence type="ECO:0000256" key="4">
    <source>
        <dbReference type="ARBA" id="ARBA00022475"/>
    </source>
</evidence>
<evidence type="ECO:0000313" key="21">
    <source>
        <dbReference type="EMBL" id="KAA9332706.1"/>
    </source>
</evidence>
<keyword evidence="5 15" id="KW-0597">Phosphoprotein</keyword>
<dbReference type="SUPFAM" id="SSF47226">
    <property type="entry name" value="Histidine-containing phosphotransfer domain, HPT domain"/>
    <property type="match status" value="1"/>
</dbReference>
<accession>A0A5N1IUB7</accession>
<comment type="caution">
    <text evidence="21">The sequence shown here is derived from an EMBL/GenBank/DDBJ whole genome shotgun (WGS) entry which is preliminary data.</text>
</comment>
<dbReference type="Pfam" id="PF00512">
    <property type="entry name" value="HisKA"/>
    <property type="match status" value="1"/>
</dbReference>
<dbReference type="FunFam" id="3.30.565.10:FF:000010">
    <property type="entry name" value="Sensor histidine kinase RcsC"/>
    <property type="match status" value="1"/>
</dbReference>
<dbReference type="InterPro" id="IPR003018">
    <property type="entry name" value="GAF"/>
</dbReference>
<comment type="catalytic activity">
    <reaction evidence="1">
        <text>ATP + protein L-histidine = ADP + protein N-phospho-L-histidine.</text>
        <dbReference type="EC" id="2.7.13.3"/>
    </reaction>
</comment>
<feature type="domain" description="Histidine kinase" evidence="16">
    <location>
        <begin position="1240"/>
        <end position="1462"/>
    </location>
</feature>
<evidence type="ECO:0000256" key="2">
    <source>
        <dbReference type="ARBA" id="ARBA00004651"/>
    </source>
</evidence>
<evidence type="ECO:0000256" key="15">
    <source>
        <dbReference type="PROSITE-ProRule" id="PRU00169"/>
    </source>
</evidence>
<evidence type="ECO:0000256" key="9">
    <source>
        <dbReference type="ARBA" id="ARBA00022777"/>
    </source>
</evidence>
<dbReference type="InterPro" id="IPR003594">
    <property type="entry name" value="HATPase_dom"/>
</dbReference>
<evidence type="ECO:0000259" key="19">
    <source>
        <dbReference type="PROSITE" id="PS50113"/>
    </source>
</evidence>
<feature type="domain" description="PAC" evidence="19">
    <location>
        <begin position="494"/>
        <end position="544"/>
    </location>
</feature>
<evidence type="ECO:0000256" key="7">
    <source>
        <dbReference type="ARBA" id="ARBA00022692"/>
    </source>
</evidence>
<dbReference type="InterPro" id="IPR005467">
    <property type="entry name" value="His_kinase_dom"/>
</dbReference>
<reference evidence="21 22" key="1">
    <citation type="submission" date="2019-09" db="EMBL/GenBank/DDBJ databases">
        <title>Genome sequence of Adhaeribacter sp. M2.</title>
        <authorList>
            <person name="Srinivasan S."/>
        </authorList>
    </citation>
    <scope>NUCLEOTIDE SEQUENCE [LARGE SCALE GENOMIC DNA]</scope>
    <source>
        <strain evidence="21 22">M2</strain>
    </source>
</reference>
<dbReference type="PROSITE" id="PS50112">
    <property type="entry name" value="PAS"/>
    <property type="match status" value="4"/>
</dbReference>
<dbReference type="SUPFAM" id="SSF55874">
    <property type="entry name" value="ATPase domain of HSP90 chaperone/DNA topoisomerase II/histidine kinase"/>
    <property type="match status" value="1"/>
</dbReference>
<keyword evidence="7" id="KW-0812">Transmembrane</keyword>
<keyword evidence="4" id="KW-1003">Cell membrane</keyword>
<name>A0A5N1IUB7_9BACT</name>
<dbReference type="InterPro" id="IPR001610">
    <property type="entry name" value="PAC"/>
</dbReference>
<dbReference type="Gene3D" id="3.40.50.2300">
    <property type="match status" value="1"/>
</dbReference>
<gene>
    <name evidence="21" type="ORF">F0P94_11910</name>
</gene>
<dbReference type="Pfam" id="PF01627">
    <property type="entry name" value="Hpt"/>
    <property type="match status" value="1"/>
</dbReference>
<dbReference type="CDD" id="cd00088">
    <property type="entry name" value="HPT"/>
    <property type="match status" value="1"/>
</dbReference>
<feature type="domain" description="HPt" evidence="20">
    <location>
        <begin position="1641"/>
        <end position="1734"/>
    </location>
</feature>
<feature type="modified residue" description="Phosphohistidine" evidence="14">
    <location>
        <position position="1680"/>
    </location>
</feature>
<dbReference type="Gene3D" id="1.10.287.130">
    <property type="match status" value="1"/>
</dbReference>
<feature type="domain" description="PAC" evidence="19">
    <location>
        <begin position="1170"/>
        <end position="1222"/>
    </location>
</feature>
<evidence type="ECO:0000256" key="3">
    <source>
        <dbReference type="ARBA" id="ARBA00012438"/>
    </source>
</evidence>
<dbReference type="PROSITE" id="PS50113">
    <property type="entry name" value="PAC"/>
    <property type="match status" value="4"/>
</dbReference>
<keyword evidence="9" id="KW-0418">Kinase</keyword>